<dbReference type="AlphaFoldDB" id="A0A173S3P1"/>
<dbReference type="GO" id="GO:0042121">
    <property type="term" value="P:alginic acid biosynthetic process"/>
    <property type="evidence" value="ECO:0007669"/>
    <property type="project" value="InterPro"/>
</dbReference>
<dbReference type="Proteomes" id="UP000095591">
    <property type="component" value="Unassembled WGS sequence"/>
</dbReference>
<comment type="subcellular location">
    <subcellularLocation>
        <location evidence="1">Cell membrane</location>
        <topology evidence="1">Multi-pass membrane protein</topology>
    </subcellularLocation>
</comment>
<dbReference type="InterPro" id="IPR051085">
    <property type="entry name" value="MB_O-acyltransferase"/>
</dbReference>
<proteinExistence type="inferred from homology"/>
<feature type="transmembrane region" description="Helical" evidence="8">
    <location>
        <begin position="77"/>
        <end position="97"/>
    </location>
</feature>
<evidence type="ECO:0000313" key="9">
    <source>
        <dbReference type="EMBL" id="CUM84831.1"/>
    </source>
</evidence>
<feature type="transmembrane region" description="Helical" evidence="8">
    <location>
        <begin position="307"/>
        <end position="324"/>
    </location>
</feature>
<dbReference type="Pfam" id="PF03062">
    <property type="entry name" value="MBOAT"/>
    <property type="match status" value="1"/>
</dbReference>
<evidence type="ECO:0000256" key="5">
    <source>
        <dbReference type="ARBA" id="ARBA00022989"/>
    </source>
</evidence>
<feature type="transmembrane region" description="Helical" evidence="8">
    <location>
        <begin position="45"/>
        <end position="65"/>
    </location>
</feature>
<evidence type="ECO:0000256" key="6">
    <source>
        <dbReference type="ARBA" id="ARBA00023136"/>
    </source>
</evidence>
<feature type="transmembrane region" description="Helical" evidence="8">
    <location>
        <begin position="151"/>
        <end position="169"/>
    </location>
</feature>
<dbReference type="GO" id="GO:0005886">
    <property type="term" value="C:plasma membrane"/>
    <property type="evidence" value="ECO:0007669"/>
    <property type="project" value="UniProtKB-SubCell"/>
</dbReference>
<protein>
    <submittedName>
        <fullName evidence="9">D-alanyl-lipoteichoic acid biosynthesis protein DltB</fullName>
    </submittedName>
</protein>
<name>A0A173S3P1_PARDI</name>
<dbReference type="InterPro" id="IPR004299">
    <property type="entry name" value="MBOAT_fam"/>
</dbReference>
<dbReference type="GO" id="GO:0016746">
    <property type="term" value="F:acyltransferase activity"/>
    <property type="evidence" value="ECO:0007669"/>
    <property type="project" value="UniProtKB-KW"/>
</dbReference>
<evidence type="ECO:0000256" key="3">
    <source>
        <dbReference type="ARBA" id="ARBA00022475"/>
    </source>
</evidence>
<accession>A0A173S3P1</accession>
<evidence type="ECO:0000256" key="2">
    <source>
        <dbReference type="ARBA" id="ARBA00010323"/>
    </source>
</evidence>
<feature type="transmembrane region" description="Helical" evidence="8">
    <location>
        <begin position="439"/>
        <end position="457"/>
    </location>
</feature>
<gene>
    <name evidence="9" type="primary">dltB_3</name>
    <name evidence="9" type="ORF">ERS852429_00875</name>
</gene>
<evidence type="ECO:0000256" key="8">
    <source>
        <dbReference type="SAM" id="Phobius"/>
    </source>
</evidence>
<feature type="transmembrane region" description="Helical" evidence="8">
    <location>
        <begin position="397"/>
        <end position="418"/>
    </location>
</feature>
<keyword evidence="3 7" id="KW-1003">Cell membrane</keyword>
<sequence length="467" mass="53653">MLFNSIAFLLFFPVVCVCYFALPSLKTRNLFLLAASYYFYMNWQPVYALLLLTSTVITYLAARGIGHFEDNRRKRACLVASLILNLGILFLFKYYNFAAENLASFLHSWGLAVNFPAFGMLLPVGISFYTFQALGYSIDVYRKNTPVEKDFFIYALFVSFFPQLVAGPIERSTNLLPQFKEKHSFCYEDAMAGFRLMLWGYFLKLILADRCALYVDAVFNNVEHHNGGSFLLASLFFPFQIYGDFAGYSLVAIGVARVLGFRLMENFCRPYFAASVTEFWRRWHISLSTWFKDYVYIPLGGNRVGNLRCYFNVLVTFVISGVWHGANWTFLVWGTLHGVLQCVERVLGFHRARWNGFARCLHVFVTFCVVSLAWVFFRANNLSDALTILGGIFTDMAMPYLRLADFMAIAIALSVLFLKEGIDEFGWSVRIAESPAWTVRHLYMVVMVVYILLLGVLNGDQFIYFQF</sequence>
<evidence type="ECO:0000313" key="10">
    <source>
        <dbReference type="Proteomes" id="UP000095591"/>
    </source>
</evidence>
<feature type="transmembrane region" description="Helical" evidence="8">
    <location>
        <begin position="109"/>
        <end position="131"/>
    </location>
</feature>
<dbReference type="PIRSF" id="PIRSF500217">
    <property type="entry name" value="AlgI"/>
    <property type="match status" value="1"/>
</dbReference>
<dbReference type="EMBL" id="CYXP01000001">
    <property type="protein sequence ID" value="CUM84831.1"/>
    <property type="molecule type" value="Genomic_DNA"/>
</dbReference>
<evidence type="ECO:0000256" key="7">
    <source>
        <dbReference type="PIRNR" id="PIRNR016636"/>
    </source>
</evidence>
<evidence type="ECO:0000256" key="4">
    <source>
        <dbReference type="ARBA" id="ARBA00022692"/>
    </source>
</evidence>
<keyword evidence="4 8" id="KW-0812">Transmembrane</keyword>
<feature type="transmembrane region" description="Helical" evidence="8">
    <location>
        <begin position="360"/>
        <end position="377"/>
    </location>
</feature>
<dbReference type="PANTHER" id="PTHR13285:SF18">
    <property type="entry name" value="PROTEIN-CYSTEINE N-PALMITOYLTRANSFERASE RASP"/>
    <property type="match status" value="1"/>
</dbReference>
<organism evidence="9 10">
    <name type="scientific">Parabacteroides distasonis</name>
    <dbReference type="NCBI Taxonomy" id="823"/>
    <lineage>
        <taxon>Bacteria</taxon>
        <taxon>Pseudomonadati</taxon>
        <taxon>Bacteroidota</taxon>
        <taxon>Bacteroidia</taxon>
        <taxon>Bacteroidales</taxon>
        <taxon>Tannerellaceae</taxon>
        <taxon>Parabacteroides</taxon>
    </lineage>
</organism>
<dbReference type="RefSeq" id="WP_044546632.1">
    <property type="nucleotide sequence ID" value="NZ_CDRH01000749.1"/>
</dbReference>
<feature type="transmembrane region" description="Helical" evidence="8">
    <location>
        <begin position="7"/>
        <end position="25"/>
    </location>
</feature>
<dbReference type="InterPro" id="IPR024194">
    <property type="entry name" value="Ac/AlaTfrase_AlgI/DltB"/>
</dbReference>
<dbReference type="InterPro" id="IPR028362">
    <property type="entry name" value="AlgI"/>
</dbReference>
<reference evidence="9 10" key="1">
    <citation type="submission" date="2015-09" db="EMBL/GenBank/DDBJ databases">
        <authorList>
            <consortium name="Pathogen Informatics"/>
        </authorList>
    </citation>
    <scope>NUCLEOTIDE SEQUENCE [LARGE SCALE GENOMIC DNA]</scope>
    <source>
        <strain evidence="9 10">2789STDY5608872</strain>
    </source>
</reference>
<feature type="transmembrane region" description="Helical" evidence="8">
    <location>
        <begin position="239"/>
        <end position="259"/>
    </location>
</feature>
<keyword evidence="7" id="KW-0808">Transferase</keyword>
<evidence type="ECO:0000256" key="1">
    <source>
        <dbReference type="ARBA" id="ARBA00004651"/>
    </source>
</evidence>
<dbReference type="PIRSF" id="PIRSF016636">
    <property type="entry name" value="AlgI_DltB"/>
    <property type="match status" value="1"/>
</dbReference>
<dbReference type="PANTHER" id="PTHR13285">
    <property type="entry name" value="ACYLTRANSFERASE"/>
    <property type="match status" value="1"/>
</dbReference>
<keyword evidence="5 8" id="KW-1133">Transmembrane helix</keyword>
<keyword evidence="6 7" id="KW-0472">Membrane</keyword>
<comment type="similarity">
    <text evidence="2 7">Belongs to the membrane-bound acyltransferase family.</text>
</comment>
<keyword evidence="7" id="KW-0012">Acyltransferase</keyword>